<keyword evidence="1" id="KW-0862">Zinc</keyword>
<evidence type="ECO:0000259" key="2">
    <source>
        <dbReference type="PROSITE" id="PS50966"/>
    </source>
</evidence>
<dbReference type="RefSeq" id="WP_179533836.1">
    <property type="nucleotide sequence ID" value="NZ_JACBYW010000001.1"/>
</dbReference>
<accession>A0A852YUM5</accession>
<keyword evidence="4" id="KW-1185">Reference proteome</keyword>
<reference evidence="3 4" key="1">
    <citation type="submission" date="2020-07" db="EMBL/GenBank/DDBJ databases">
        <title>Genomic Encyclopedia of Type Strains, Phase III (KMG-III): the genomes of soil and plant-associated and newly described type strains.</title>
        <authorList>
            <person name="Whitman W."/>
        </authorList>
    </citation>
    <scope>NUCLEOTIDE SEQUENCE [LARGE SCALE GENOMIC DNA]</scope>
    <source>
        <strain evidence="3 4">CECT 8576</strain>
    </source>
</reference>
<evidence type="ECO:0000256" key="1">
    <source>
        <dbReference type="PROSITE-ProRule" id="PRU00325"/>
    </source>
</evidence>
<evidence type="ECO:0000313" key="4">
    <source>
        <dbReference type="Proteomes" id="UP000548304"/>
    </source>
</evidence>
<proteinExistence type="predicted"/>
<keyword evidence="1" id="KW-0479">Metal-binding</keyword>
<comment type="caution">
    <text evidence="3">The sequence shown here is derived from an EMBL/GenBank/DDBJ whole genome shotgun (WGS) entry which is preliminary data.</text>
</comment>
<protein>
    <submittedName>
        <fullName evidence="3">Putative Zn finger protein</fullName>
    </submittedName>
</protein>
<dbReference type="Proteomes" id="UP000548304">
    <property type="component" value="Unassembled WGS sequence"/>
</dbReference>
<dbReference type="Pfam" id="PF04434">
    <property type="entry name" value="SWIM"/>
    <property type="match status" value="1"/>
</dbReference>
<dbReference type="PANTHER" id="PTHR38133:SF1">
    <property type="entry name" value="SLR1429 PROTEIN"/>
    <property type="match status" value="1"/>
</dbReference>
<dbReference type="PROSITE" id="PS50966">
    <property type="entry name" value="ZF_SWIM"/>
    <property type="match status" value="1"/>
</dbReference>
<dbReference type="InterPro" id="IPR007527">
    <property type="entry name" value="Znf_SWIM"/>
</dbReference>
<evidence type="ECO:0000313" key="3">
    <source>
        <dbReference type="EMBL" id="NYH77269.1"/>
    </source>
</evidence>
<organism evidence="3 4">
    <name type="scientific">Actinopolyspora biskrensis</name>
    <dbReference type="NCBI Taxonomy" id="1470178"/>
    <lineage>
        <taxon>Bacteria</taxon>
        <taxon>Bacillati</taxon>
        <taxon>Actinomycetota</taxon>
        <taxon>Actinomycetes</taxon>
        <taxon>Actinopolysporales</taxon>
        <taxon>Actinopolysporaceae</taxon>
        <taxon>Actinopolyspora</taxon>
    </lineage>
</organism>
<dbReference type="AlphaFoldDB" id="A0A852YUM5"/>
<gene>
    <name evidence="3" type="ORF">FHR84_000583</name>
</gene>
<dbReference type="GO" id="GO:0008270">
    <property type="term" value="F:zinc ion binding"/>
    <property type="evidence" value="ECO:0007669"/>
    <property type="project" value="UniProtKB-KW"/>
</dbReference>
<dbReference type="EMBL" id="JACBYW010000001">
    <property type="protein sequence ID" value="NYH77269.1"/>
    <property type="molecule type" value="Genomic_DNA"/>
</dbReference>
<sequence length="175" mass="19437">MSDFGTTAWGRDWQRLAEPTSLSRPDPALPRARSLARHGHIHSVEMRSGEITATVEHNGTHQVRVEMPTWNEHQLQYAQHVATGGSDDLSDAVHTALVHNGQPPGPEQNSITATCSCRSRKRPCAHILAVFFDIARHLDHRPRLALVLRGMNDAHPTTTTARIPIGLLDPAHFYE</sequence>
<feature type="domain" description="SWIM-type" evidence="2">
    <location>
        <begin position="107"/>
        <end position="135"/>
    </location>
</feature>
<keyword evidence="1" id="KW-0863">Zinc-finger</keyword>
<dbReference type="PANTHER" id="PTHR38133">
    <property type="entry name" value="SLR1429 PROTEIN"/>
    <property type="match status" value="1"/>
</dbReference>
<name>A0A852YUM5_9ACTN</name>